<keyword evidence="3" id="KW-0804">Transcription</keyword>
<dbReference type="Proteomes" id="UP000321154">
    <property type="component" value="Unassembled WGS sequence"/>
</dbReference>
<dbReference type="GO" id="GO:0000976">
    <property type="term" value="F:transcription cis-regulatory region binding"/>
    <property type="evidence" value="ECO:0007669"/>
    <property type="project" value="TreeGrafter"/>
</dbReference>
<dbReference type="PROSITE" id="PS50932">
    <property type="entry name" value="HTH_LACI_2"/>
    <property type="match status" value="1"/>
</dbReference>
<evidence type="ECO:0000313" key="8">
    <source>
        <dbReference type="Proteomes" id="UP000522688"/>
    </source>
</evidence>
<dbReference type="RefSeq" id="WP_146855462.1">
    <property type="nucleotide sequence ID" value="NZ_BAAAHR010000003.1"/>
</dbReference>
<dbReference type="CDD" id="cd01392">
    <property type="entry name" value="HTH_LacI"/>
    <property type="match status" value="1"/>
</dbReference>
<keyword evidence="2 6" id="KW-0238">DNA-binding</keyword>
<reference evidence="5 7" key="1">
    <citation type="submission" date="2019-07" db="EMBL/GenBank/DDBJ databases">
        <title>Whole genome shotgun sequence of Frigoribacterium faeni NBRC 103066.</title>
        <authorList>
            <person name="Hosoyama A."/>
            <person name="Uohara A."/>
            <person name="Ohji S."/>
            <person name="Ichikawa N."/>
        </authorList>
    </citation>
    <scope>NUCLEOTIDE SEQUENCE [LARGE SCALE GENOMIC DNA]</scope>
    <source>
        <strain evidence="5 7">NBRC 103066</strain>
    </source>
</reference>
<organism evidence="6 8">
    <name type="scientific">Frigoribacterium faeni</name>
    <dbReference type="NCBI Taxonomy" id="145483"/>
    <lineage>
        <taxon>Bacteria</taxon>
        <taxon>Bacillati</taxon>
        <taxon>Actinomycetota</taxon>
        <taxon>Actinomycetes</taxon>
        <taxon>Micrococcales</taxon>
        <taxon>Microbacteriaceae</taxon>
        <taxon>Frigoribacterium</taxon>
    </lineage>
</organism>
<dbReference type="Proteomes" id="UP000522688">
    <property type="component" value="Unassembled WGS sequence"/>
</dbReference>
<dbReference type="Gene3D" id="1.10.260.40">
    <property type="entry name" value="lambda repressor-like DNA-binding domains"/>
    <property type="match status" value="1"/>
</dbReference>
<proteinExistence type="predicted"/>
<dbReference type="EMBL" id="BJUV01000017">
    <property type="protein sequence ID" value="GEK83588.1"/>
    <property type="molecule type" value="Genomic_DNA"/>
</dbReference>
<dbReference type="SMART" id="SM00354">
    <property type="entry name" value="HTH_LACI"/>
    <property type="match status" value="1"/>
</dbReference>
<evidence type="ECO:0000256" key="1">
    <source>
        <dbReference type="ARBA" id="ARBA00023015"/>
    </source>
</evidence>
<comment type="caution">
    <text evidence="6">The sequence shown here is derived from an EMBL/GenBank/DDBJ whole genome shotgun (WGS) entry which is preliminary data.</text>
</comment>
<dbReference type="Pfam" id="PF00356">
    <property type="entry name" value="LacI"/>
    <property type="match status" value="1"/>
</dbReference>
<dbReference type="GO" id="GO:0003700">
    <property type="term" value="F:DNA-binding transcription factor activity"/>
    <property type="evidence" value="ECO:0007669"/>
    <property type="project" value="TreeGrafter"/>
</dbReference>
<dbReference type="PANTHER" id="PTHR30146:SF138">
    <property type="entry name" value="TRANSCRIPTIONAL REGULATORY PROTEIN"/>
    <property type="match status" value="1"/>
</dbReference>
<keyword evidence="1" id="KW-0805">Transcription regulation</keyword>
<gene>
    <name evidence="6" type="ORF">FB463_003072</name>
    <name evidence="5" type="ORF">FFA01_18970</name>
</gene>
<dbReference type="SUPFAM" id="SSF47413">
    <property type="entry name" value="lambda repressor-like DNA-binding domains"/>
    <property type="match status" value="1"/>
</dbReference>
<evidence type="ECO:0000259" key="4">
    <source>
        <dbReference type="PROSITE" id="PS50932"/>
    </source>
</evidence>
<sequence length="358" mass="36890">MSRAEKAAAERPTLAAVARGAGVSASTASLAFSGAGPVSPATRERVLAVAEELGYGGPDPRARSLRRGRSGIVGAVIESSLSDAFRDPVNVAMLDGLADVTGPADNSLLLLTETTPAQSRLIDAPLDAVVLFGCSLRLDESVAVVRRRGMPVVSIEARPMDGVLDIGLDNVEASRTLARHLRELGHRRVAVVALELGPTRELGRITDERVAAGTTHTALQRLAGVREVFPGAGGVVTAGSWTSEGHRAGMLLLDVPPADRPTAIVAQSDLLASGVIAAAAELGLAVPAELSVVGFDGIRLDDPRAADLTTMRQPAVEKGRAAGRALLDLLAGVPAESQTFTSVFHPGCTTAPPREAGV</sequence>
<dbReference type="Gene3D" id="3.40.50.2300">
    <property type="match status" value="2"/>
</dbReference>
<dbReference type="InterPro" id="IPR010982">
    <property type="entry name" value="Lambda_DNA-bd_dom_sf"/>
</dbReference>
<name>A0A7W3PKF2_9MICO</name>
<dbReference type="AlphaFoldDB" id="A0A7W3PKF2"/>
<dbReference type="EMBL" id="JACGWW010000008">
    <property type="protein sequence ID" value="MBA8814797.1"/>
    <property type="molecule type" value="Genomic_DNA"/>
</dbReference>
<keyword evidence="7" id="KW-1185">Reference proteome</keyword>
<dbReference type="OrthoDB" id="5171752at2"/>
<dbReference type="CDD" id="cd06279">
    <property type="entry name" value="PBP1_LacI-like"/>
    <property type="match status" value="1"/>
</dbReference>
<evidence type="ECO:0000313" key="6">
    <source>
        <dbReference type="EMBL" id="MBA8814797.1"/>
    </source>
</evidence>
<dbReference type="PANTHER" id="PTHR30146">
    <property type="entry name" value="LACI-RELATED TRANSCRIPTIONAL REPRESSOR"/>
    <property type="match status" value="1"/>
</dbReference>
<feature type="domain" description="HTH lacI-type" evidence="4">
    <location>
        <begin position="12"/>
        <end position="67"/>
    </location>
</feature>
<evidence type="ECO:0000256" key="2">
    <source>
        <dbReference type="ARBA" id="ARBA00023125"/>
    </source>
</evidence>
<evidence type="ECO:0000313" key="7">
    <source>
        <dbReference type="Proteomes" id="UP000321154"/>
    </source>
</evidence>
<accession>A0A7W3PKF2</accession>
<dbReference type="InterPro" id="IPR028082">
    <property type="entry name" value="Peripla_BP_I"/>
</dbReference>
<protein>
    <submittedName>
        <fullName evidence="5 6">Transcriptional regulator</fullName>
    </submittedName>
</protein>
<evidence type="ECO:0000313" key="5">
    <source>
        <dbReference type="EMBL" id="GEK83588.1"/>
    </source>
</evidence>
<dbReference type="SUPFAM" id="SSF53822">
    <property type="entry name" value="Periplasmic binding protein-like I"/>
    <property type="match status" value="1"/>
</dbReference>
<evidence type="ECO:0000256" key="3">
    <source>
        <dbReference type="ARBA" id="ARBA00023163"/>
    </source>
</evidence>
<reference evidence="6 8" key="2">
    <citation type="submission" date="2020-07" db="EMBL/GenBank/DDBJ databases">
        <title>Sequencing the genomes of 1000 actinobacteria strains.</title>
        <authorList>
            <person name="Klenk H.-P."/>
        </authorList>
    </citation>
    <scope>NUCLEOTIDE SEQUENCE [LARGE SCALE GENOMIC DNA]</scope>
    <source>
        <strain evidence="6 8">DSM 10309</strain>
    </source>
</reference>
<dbReference type="InterPro" id="IPR000843">
    <property type="entry name" value="HTH_LacI"/>
</dbReference>
<dbReference type="Pfam" id="PF13377">
    <property type="entry name" value="Peripla_BP_3"/>
    <property type="match status" value="1"/>
</dbReference>
<dbReference type="InterPro" id="IPR046335">
    <property type="entry name" value="LacI/GalR-like_sensor"/>
</dbReference>